<reference evidence="4" key="1">
    <citation type="submission" date="2025-08" db="UniProtKB">
        <authorList>
            <consortium name="RefSeq"/>
        </authorList>
    </citation>
    <scope>IDENTIFICATION</scope>
    <source>
        <strain evidence="4">OHB3-1</strain>
    </source>
</reference>
<name>A0A6J1BY42_MOMCH</name>
<dbReference type="Pfam" id="PF10440">
    <property type="entry name" value="WIYLD"/>
    <property type="match status" value="1"/>
</dbReference>
<protein>
    <submittedName>
        <fullName evidence="4">Uncharacterized protein LOC111006514 isoform X1</fullName>
    </submittedName>
</protein>
<feature type="region of interest" description="Disordered" evidence="1">
    <location>
        <begin position="133"/>
        <end position="215"/>
    </location>
</feature>
<dbReference type="RefSeq" id="XP_022134194.1">
    <property type="nucleotide sequence ID" value="XM_022278502.1"/>
</dbReference>
<sequence length="215" mass="24289">MAPRVRSRKRGNLRIDAALDAMAPFGFSPKLVRDTVKELLSVYGGDDGWVFIEEGSYTLLIDTILDKLKDGVIVQVHEENERAEIHEETSIAGCSSNPRDELTVKEIDDVLISPYEDNEAFRITTPLSTIDSEGRYRIDDAGPGDDDHFRSPPNQSAPAAHTPKISRRPYHGWISSNDKKEDLVHLPPDPEFARLLMTPTQRKRKQRWDVKPAES</sequence>
<feature type="compositionally biased region" description="Basic and acidic residues" evidence="1">
    <location>
        <begin position="133"/>
        <end position="150"/>
    </location>
</feature>
<organism evidence="3 4">
    <name type="scientific">Momordica charantia</name>
    <name type="common">Bitter gourd</name>
    <name type="synonym">Balsam pear</name>
    <dbReference type="NCBI Taxonomy" id="3673"/>
    <lineage>
        <taxon>Eukaryota</taxon>
        <taxon>Viridiplantae</taxon>
        <taxon>Streptophyta</taxon>
        <taxon>Embryophyta</taxon>
        <taxon>Tracheophyta</taxon>
        <taxon>Spermatophyta</taxon>
        <taxon>Magnoliopsida</taxon>
        <taxon>eudicotyledons</taxon>
        <taxon>Gunneridae</taxon>
        <taxon>Pentapetalae</taxon>
        <taxon>rosids</taxon>
        <taxon>fabids</taxon>
        <taxon>Cucurbitales</taxon>
        <taxon>Cucurbitaceae</taxon>
        <taxon>Momordiceae</taxon>
        <taxon>Momordica</taxon>
    </lineage>
</organism>
<dbReference type="Gene3D" id="1.10.8.850">
    <property type="entry name" value="Histone-lysine N methyltransferase , C-terminal domain-like"/>
    <property type="match status" value="1"/>
</dbReference>
<feature type="domain" description="WIYLD" evidence="2">
    <location>
        <begin position="9"/>
        <end position="67"/>
    </location>
</feature>
<dbReference type="PANTHER" id="PTHR34271:SF1">
    <property type="entry name" value="NUCLEOLAR HISTONE METHYLTRANSFERASE-RELATED PROTEIN"/>
    <property type="match status" value="1"/>
</dbReference>
<dbReference type="AlphaFoldDB" id="A0A6J1BY42"/>
<accession>A0A6J1BY42</accession>
<evidence type="ECO:0000313" key="4">
    <source>
        <dbReference type="RefSeq" id="XP_022134194.1"/>
    </source>
</evidence>
<keyword evidence="3" id="KW-1185">Reference proteome</keyword>
<dbReference type="PANTHER" id="PTHR34271">
    <property type="entry name" value="NUCLEOLAR HISTONE METHYLTRANSFERASE-RELATED PROTEIN"/>
    <property type="match status" value="1"/>
</dbReference>
<dbReference type="InterPro" id="IPR043017">
    <property type="entry name" value="WIYLD_dom_sf"/>
</dbReference>
<dbReference type="GeneID" id="111006514"/>
<evidence type="ECO:0000256" key="1">
    <source>
        <dbReference type="SAM" id="MobiDB-lite"/>
    </source>
</evidence>
<dbReference type="OrthoDB" id="1898570at2759"/>
<dbReference type="Proteomes" id="UP000504603">
    <property type="component" value="Unplaced"/>
</dbReference>
<dbReference type="InterPro" id="IPR018848">
    <property type="entry name" value="WIYLD_domain"/>
</dbReference>
<evidence type="ECO:0000259" key="2">
    <source>
        <dbReference type="Pfam" id="PF10440"/>
    </source>
</evidence>
<gene>
    <name evidence="4" type="primary">LOC111006514</name>
</gene>
<dbReference type="KEGG" id="mcha:111006514"/>
<proteinExistence type="predicted"/>
<evidence type="ECO:0000313" key="3">
    <source>
        <dbReference type="Proteomes" id="UP000504603"/>
    </source>
</evidence>